<evidence type="ECO:0000313" key="3">
    <source>
        <dbReference type="Proteomes" id="UP000274131"/>
    </source>
</evidence>
<dbReference type="CDD" id="cd22679">
    <property type="entry name" value="FHA_SLMAP"/>
    <property type="match status" value="1"/>
</dbReference>
<dbReference type="InterPro" id="IPR000253">
    <property type="entry name" value="FHA_dom"/>
</dbReference>
<dbReference type="STRING" id="51028.A0A0N4V9M2"/>
<dbReference type="InterPro" id="IPR051176">
    <property type="entry name" value="Cent_Immune-Sig_Mod"/>
</dbReference>
<reference evidence="2 3" key="2">
    <citation type="submission" date="2018-10" db="EMBL/GenBank/DDBJ databases">
        <authorList>
            <consortium name="Pathogen Informatics"/>
        </authorList>
    </citation>
    <scope>NUCLEOTIDE SEQUENCE [LARGE SCALE GENOMIC DNA]</scope>
</reference>
<sequence length="295" mass="33483">MSSVKPPYIIITACSQSHPFEERKVNVPSAEEEALKIGRSVAKWKPSPDNAIFDCKVLSRNHAILWYEEGCFYLKDTKSSNGTFVNNERLSKSAEESAPKQIFSGDILQFGVNIVENTNKVTHGCIVAIVRLFGSSGEEVCGPERSISDSGELTVALSSFIKSQHLFQLQQYVREATYRERLLDQKLEKLEGFLAATEQATENSWQALINEDRLLSRIEMLEGQLALYSKNVFTDKVKQEMNQLLEDRNKFETIAKESLRRAQEEKFEAVQRLSDVERSLTNTGMFSQRIQTLLS</sequence>
<reference evidence="4" key="1">
    <citation type="submission" date="2017-02" db="UniProtKB">
        <authorList>
            <consortium name="WormBaseParasite"/>
        </authorList>
    </citation>
    <scope>IDENTIFICATION</scope>
</reference>
<evidence type="ECO:0000313" key="4">
    <source>
        <dbReference type="WBParaSite" id="EVEC_0000714001-mRNA-1"/>
    </source>
</evidence>
<dbReference type="PROSITE" id="PS50006">
    <property type="entry name" value="FHA_DOMAIN"/>
    <property type="match status" value="1"/>
</dbReference>
<dbReference type="SUPFAM" id="SSF49879">
    <property type="entry name" value="SMAD/FHA domain"/>
    <property type="match status" value="1"/>
</dbReference>
<gene>
    <name evidence="2" type="ORF">EVEC_LOCUS6661</name>
</gene>
<dbReference type="InterPro" id="IPR008984">
    <property type="entry name" value="SMAD_FHA_dom_sf"/>
</dbReference>
<feature type="domain" description="FHA" evidence="1">
    <location>
        <begin position="35"/>
        <end position="90"/>
    </location>
</feature>
<name>A0A0N4V9M2_ENTVE</name>
<keyword evidence="3" id="KW-1185">Reference proteome</keyword>
<dbReference type="Proteomes" id="UP000274131">
    <property type="component" value="Unassembled WGS sequence"/>
</dbReference>
<evidence type="ECO:0000313" key="2">
    <source>
        <dbReference type="EMBL" id="VDD91910.1"/>
    </source>
</evidence>
<proteinExistence type="predicted"/>
<dbReference type="WBParaSite" id="EVEC_0000714001-mRNA-1">
    <property type="protein sequence ID" value="EVEC_0000714001-mRNA-1"/>
    <property type="gene ID" value="EVEC_0000714001"/>
</dbReference>
<dbReference type="EMBL" id="UXUI01008599">
    <property type="protein sequence ID" value="VDD91910.1"/>
    <property type="molecule type" value="Genomic_DNA"/>
</dbReference>
<dbReference type="SMART" id="SM00240">
    <property type="entry name" value="FHA"/>
    <property type="match status" value="1"/>
</dbReference>
<dbReference type="CDD" id="cd21911">
    <property type="entry name" value="CC1_SLMAP"/>
    <property type="match status" value="1"/>
</dbReference>
<dbReference type="Pfam" id="PF00498">
    <property type="entry name" value="FHA"/>
    <property type="match status" value="1"/>
</dbReference>
<organism evidence="4">
    <name type="scientific">Enterobius vermicularis</name>
    <name type="common">Human pinworm</name>
    <dbReference type="NCBI Taxonomy" id="51028"/>
    <lineage>
        <taxon>Eukaryota</taxon>
        <taxon>Metazoa</taxon>
        <taxon>Ecdysozoa</taxon>
        <taxon>Nematoda</taxon>
        <taxon>Chromadorea</taxon>
        <taxon>Rhabditida</taxon>
        <taxon>Spirurina</taxon>
        <taxon>Oxyuridomorpha</taxon>
        <taxon>Oxyuroidea</taxon>
        <taxon>Oxyuridae</taxon>
        <taxon>Enterobius</taxon>
    </lineage>
</organism>
<accession>A0A0N4V9M2</accession>
<dbReference type="OrthoDB" id="687730at2759"/>
<evidence type="ECO:0000259" key="1">
    <source>
        <dbReference type="PROSITE" id="PS50006"/>
    </source>
</evidence>
<dbReference type="PANTHER" id="PTHR15715">
    <property type="entry name" value="CENTROSOMAL PROTEIN OF 170 KDA"/>
    <property type="match status" value="1"/>
</dbReference>
<dbReference type="AlphaFoldDB" id="A0A0N4V9M2"/>
<dbReference type="Gene3D" id="2.60.200.20">
    <property type="match status" value="1"/>
</dbReference>
<dbReference type="PANTHER" id="PTHR15715:SF37">
    <property type="entry name" value="LD47843P"/>
    <property type="match status" value="1"/>
</dbReference>
<protein>
    <submittedName>
        <fullName evidence="4">FHA domain-containing protein</fullName>
    </submittedName>
</protein>